<evidence type="ECO:0000313" key="1">
    <source>
        <dbReference type="EMBL" id="KKM21833.1"/>
    </source>
</evidence>
<gene>
    <name evidence="1" type="ORF">LCGC14_1631480</name>
</gene>
<name>A0A0F9KI33_9ZZZZ</name>
<proteinExistence type="predicted"/>
<comment type="caution">
    <text evidence="1">The sequence shown here is derived from an EMBL/GenBank/DDBJ whole genome shotgun (WGS) entry which is preliminary data.</text>
</comment>
<sequence length="63" mass="7034">MILNFLAFLDRLGLLSDGLSRKLKRALFDRAIKVIFSGPDEFSTLDPSSDDLEGRLDAMLTDC</sequence>
<accession>A0A0F9KI33</accession>
<organism evidence="1">
    <name type="scientific">marine sediment metagenome</name>
    <dbReference type="NCBI Taxonomy" id="412755"/>
    <lineage>
        <taxon>unclassified sequences</taxon>
        <taxon>metagenomes</taxon>
        <taxon>ecological metagenomes</taxon>
    </lineage>
</organism>
<protein>
    <submittedName>
        <fullName evidence="1">Uncharacterized protein</fullName>
    </submittedName>
</protein>
<reference evidence="1" key="1">
    <citation type="journal article" date="2015" name="Nature">
        <title>Complex archaea that bridge the gap between prokaryotes and eukaryotes.</title>
        <authorList>
            <person name="Spang A."/>
            <person name="Saw J.H."/>
            <person name="Jorgensen S.L."/>
            <person name="Zaremba-Niedzwiedzka K."/>
            <person name="Martijn J."/>
            <person name="Lind A.E."/>
            <person name="van Eijk R."/>
            <person name="Schleper C."/>
            <person name="Guy L."/>
            <person name="Ettema T.J."/>
        </authorList>
    </citation>
    <scope>NUCLEOTIDE SEQUENCE</scope>
</reference>
<dbReference type="EMBL" id="LAZR01013467">
    <property type="protein sequence ID" value="KKM21833.1"/>
    <property type="molecule type" value="Genomic_DNA"/>
</dbReference>
<dbReference type="AlphaFoldDB" id="A0A0F9KI33"/>